<organism evidence="3 4">
    <name type="scientific">Nocardioides marmoribigeumensis</name>
    <dbReference type="NCBI Taxonomy" id="433649"/>
    <lineage>
        <taxon>Bacteria</taxon>
        <taxon>Bacillati</taxon>
        <taxon>Actinomycetota</taxon>
        <taxon>Actinomycetes</taxon>
        <taxon>Propionibacteriales</taxon>
        <taxon>Nocardioidaceae</taxon>
        <taxon>Nocardioides</taxon>
    </lineage>
</organism>
<sequence length="424" mass="44966">MGEQLRRGGRRARFGGLAGIVVLSSLLTACEKGTAGPLGADDGTPGTSSSRSASQGSDSTTRTSGDASYAVDAPGRFKPPLRTADLLVTASHTLPDPLVTRIRRIQGVRALVPFSYAAASVDGRTLTVAAADPAAFRVFTPDATAQAQFVWDRLAGGEAAVDVTTPKKLVDAKDMVRLGSRDDSPLVHVGAYAPLVQRAAGLSTRPVVQVVVNPKRGEQLGLPTRNALLISTGSRTPSLVKKQIDKLLAGDRAGSVQLLAREFDNALQTAVLAGTSVSDAIGTFSYTNGPDGTIKPDQRWVDAYIRTESVPLLGDVTCNKAFIPQLRAALTEIVQAGLASSIHPDEYAGCYYPRYIGRSAANGLSLHSWGIAVDLNVPGNQRGTSGEMDRRVVAIMKKWGMAWGGDWNYTDPMHFEMNRVVRPG</sequence>
<dbReference type="InterPro" id="IPR009045">
    <property type="entry name" value="Zn_M74/Hedgehog-like"/>
</dbReference>
<keyword evidence="4" id="KW-1185">Reference proteome</keyword>
<feature type="region of interest" description="Disordered" evidence="1">
    <location>
        <begin position="36"/>
        <end position="76"/>
    </location>
</feature>
<accession>A0ABU2BUZ1</accession>
<dbReference type="InterPro" id="IPR039561">
    <property type="entry name" value="Peptidase_M15C"/>
</dbReference>
<proteinExistence type="predicted"/>
<comment type="caution">
    <text evidence="3">The sequence shown here is derived from an EMBL/GenBank/DDBJ whole genome shotgun (WGS) entry which is preliminary data.</text>
</comment>
<dbReference type="PROSITE" id="PS51257">
    <property type="entry name" value="PROKAR_LIPOPROTEIN"/>
    <property type="match status" value="1"/>
</dbReference>
<gene>
    <name evidence="3" type="ORF">J2S63_002000</name>
</gene>
<name>A0ABU2BUZ1_9ACTN</name>
<dbReference type="Gene3D" id="3.30.1380.10">
    <property type="match status" value="1"/>
</dbReference>
<dbReference type="RefSeq" id="WP_310301761.1">
    <property type="nucleotide sequence ID" value="NZ_BAAAPS010000008.1"/>
</dbReference>
<feature type="compositionally biased region" description="Low complexity" evidence="1">
    <location>
        <begin position="43"/>
        <end position="61"/>
    </location>
</feature>
<protein>
    <recommendedName>
        <fullName evidence="2">Peptidase M15C domain-containing protein</fullName>
    </recommendedName>
</protein>
<evidence type="ECO:0000313" key="4">
    <source>
        <dbReference type="Proteomes" id="UP001183648"/>
    </source>
</evidence>
<evidence type="ECO:0000259" key="2">
    <source>
        <dbReference type="Pfam" id="PF13539"/>
    </source>
</evidence>
<dbReference type="Proteomes" id="UP001183648">
    <property type="component" value="Unassembled WGS sequence"/>
</dbReference>
<dbReference type="EMBL" id="JAVDYG010000001">
    <property type="protein sequence ID" value="MDR7362447.1"/>
    <property type="molecule type" value="Genomic_DNA"/>
</dbReference>
<evidence type="ECO:0000256" key="1">
    <source>
        <dbReference type="SAM" id="MobiDB-lite"/>
    </source>
</evidence>
<dbReference type="Pfam" id="PF13539">
    <property type="entry name" value="Peptidase_M15_4"/>
    <property type="match status" value="1"/>
</dbReference>
<evidence type="ECO:0000313" key="3">
    <source>
        <dbReference type="EMBL" id="MDR7362447.1"/>
    </source>
</evidence>
<feature type="domain" description="Peptidase M15C" evidence="2">
    <location>
        <begin position="361"/>
        <end position="417"/>
    </location>
</feature>
<dbReference type="SUPFAM" id="SSF55166">
    <property type="entry name" value="Hedgehog/DD-peptidase"/>
    <property type="match status" value="1"/>
</dbReference>
<reference evidence="3 4" key="1">
    <citation type="submission" date="2023-07" db="EMBL/GenBank/DDBJ databases">
        <title>Sequencing the genomes of 1000 actinobacteria strains.</title>
        <authorList>
            <person name="Klenk H.-P."/>
        </authorList>
    </citation>
    <scope>NUCLEOTIDE SEQUENCE [LARGE SCALE GENOMIC DNA]</scope>
    <source>
        <strain evidence="3 4">DSM 19426</strain>
    </source>
</reference>